<dbReference type="Proteomes" id="UP000235145">
    <property type="component" value="Unassembled WGS sequence"/>
</dbReference>
<dbReference type="EMBL" id="NBSK02000005">
    <property type="protein sequence ID" value="KAJ0204595.1"/>
    <property type="molecule type" value="Genomic_DNA"/>
</dbReference>
<protein>
    <submittedName>
        <fullName evidence="1">Uncharacterized protein</fullName>
    </submittedName>
</protein>
<gene>
    <name evidence="1" type="ORF">LSAT_V11C500250930</name>
</gene>
<keyword evidence="2" id="KW-1185">Reference proteome</keyword>
<reference evidence="1 2" key="1">
    <citation type="journal article" date="2017" name="Nat. Commun.">
        <title>Genome assembly with in vitro proximity ligation data and whole-genome triplication in lettuce.</title>
        <authorList>
            <person name="Reyes-Chin-Wo S."/>
            <person name="Wang Z."/>
            <person name="Yang X."/>
            <person name="Kozik A."/>
            <person name="Arikit S."/>
            <person name="Song C."/>
            <person name="Xia L."/>
            <person name="Froenicke L."/>
            <person name="Lavelle D.O."/>
            <person name="Truco M.J."/>
            <person name="Xia R."/>
            <person name="Zhu S."/>
            <person name="Xu C."/>
            <person name="Xu H."/>
            <person name="Xu X."/>
            <person name="Cox K."/>
            <person name="Korf I."/>
            <person name="Meyers B.C."/>
            <person name="Michelmore R.W."/>
        </authorList>
    </citation>
    <scope>NUCLEOTIDE SEQUENCE [LARGE SCALE GENOMIC DNA]</scope>
    <source>
        <strain evidence="2">cv. Salinas</strain>
        <tissue evidence="1">Seedlings</tissue>
    </source>
</reference>
<evidence type="ECO:0000313" key="2">
    <source>
        <dbReference type="Proteomes" id="UP000235145"/>
    </source>
</evidence>
<comment type="caution">
    <text evidence="1">The sequence shown here is derived from an EMBL/GenBank/DDBJ whole genome shotgun (WGS) entry which is preliminary data.</text>
</comment>
<evidence type="ECO:0000313" key="1">
    <source>
        <dbReference type="EMBL" id="KAJ0204595.1"/>
    </source>
</evidence>
<dbReference type="Gramene" id="rna-gnl|WGS:NBSK|LSAT_5X60841_mrna">
    <property type="protein sequence ID" value="cds-PLY88625.1"/>
    <property type="gene ID" value="gene-LSAT_5X60841"/>
</dbReference>
<organism evidence="1 2">
    <name type="scientific">Lactuca sativa</name>
    <name type="common">Garden lettuce</name>
    <dbReference type="NCBI Taxonomy" id="4236"/>
    <lineage>
        <taxon>Eukaryota</taxon>
        <taxon>Viridiplantae</taxon>
        <taxon>Streptophyta</taxon>
        <taxon>Embryophyta</taxon>
        <taxon>Tracheophyta</taxon>
        <taxon>Spermatophyta</taxon>
        <taxon>Magnoliopsida</taxon>
        <taxon>eudicotyledons</taxon>
        <taxon>Gunneridae</taxon>
        <taxon>Pentapetalae</taxon>
        <taxon>asterids</taxon>
        <taxon>campanulids</taxon>
        <taxon>Asterales</taxon>
        <taxon>Asteraceae</taxon>
        <taxon>Cichorioideae</taxon>
        <taxon>Cichorieae</taxon>
        <taxon>Lactucinae</taxon>
        <taxon>Lactuca</taxon>
    </lineage>
</organism>
<proteinExistence type="predicted"/>
<name>A0A9R1X8A3_LACSA</name>
<accession>A0A9R1X8A3</accession>
<sequence>MIISSIPTLTVQSSNLLADLDSSHYPAALGIIVECLPHSALSKALTASKDVPLKLLSLAFSSAKYNKAKDVVSFEVTGGKVVQLSKPIFARLLGLPSSGQFVIPST</sequence>
<dbReference type="AlphaFoldDB" id="A0A9R1X8A3"/>